<keyword evidence="1" id="KW-0472">Membrane</keyword>
<evidence type="ECO:0000256" key="1">
    <source>
        <dbReference type="SAM" id="Phobius"/>
    </source>
</evidence>
<keyword evidence="3" id="KW-1185">Reference proteome</keyword>
<accession>A0A376L4T2</accession>
<evidence type="ECO:0000313" key="3">
    <source>
        <dbReference type="Proteomes" id="UP000254807"/>
    </source>
</evidence>
<sequence>MKNKYIYSLFIGLILLFQLQLLSYTNYLLVKQDLINGVLDPYLLLKTPLIIIPCIFFVYSIYGFKKSQI</sequence>
<evidence type="ECO:0000313" key="2">
    <source>
        <dbReference type="EMBL" id="STF08784.1"/>
    </source>
</evidence>
<keyword evidence="1" id="KW-0812">Transmembrane</keyword>
<reference evidence="2 3" key="1">
    <citation type="submission" date="2018-06" db="EMBL/GenBank/DDBJ databases">
        <authorList>
            <consortium name="Pathogen Informatics"/>
            <person name="Doyle S."/>
        </authorList>
    </citation>
    <scope>NUCLEOTIDE SEQUENCE [LARGE SCALE GENOMIC DNA]</scope>
    <source>
        <strain evidence="2 3">NCTC12360</strain>
    </source>
</reference>
<dbReference type="OrthoDB" id="2191048at2"/>
<protein>
    <submittedName>
        <fullName evidence="2">Uncharacterized protein</fullName>
    </submittedName>
</protein>
<feature type="transmembrane region" description="Helical" evidence="1">
    <location>
        <begin position="7"/>
        <end position="30"/>
    </location>
</feature>
<feature type="transmembrane region" description="Helical" evidence="1">
    <location>
        <begin position="42"/>
        <end position="64"/>
    </location>
</feature>
<dbReference type="EMBL" id="UFYW01000002">
    <property type="protein sequence ID" value="STF08784.1"/>
    <property type="molecule type" value="Genomic_DNA"/>
</dbReference>
<keyword evidence="1" id="KW-1133">Transmembrane helix</keyword>
<gene>
    <name evidence="2" type="ORF">NCTC12360_03780</name>
</gene>
<dbReference type="AlphaFoldDB" id="A0A376L4T2"/>
<organism evidence="2 3">
    <name type="scientific">Enterococcus gallinarum</name>
    <dbReference type="NCBI Taxonomy" id="1353"/>
    <lineage>
        <taxon>Bacteria</taxon>
        <taxon>Bacillati</taxon>
        <taxon>Bacillota</taxon>
        <taxon>Bacilli</taxon>
        <taxon>Lactobacillales</taxon>
        <taxon>Enterococcaceae</taxon>
        <taxon>Enterococcus</taxon>
    </lineage>
</organism>
<proteinExistence type="predicted"/>
<dbReference type="Proteomes" id="UP000254807">
    <property type="component" value="Unassembled WGS sequence"/>
</dbReference>
<name>A0A376L4T2_ENTGA</name>